<accession>A0ABR4UFS5</accession>
<reference evidence="1 2" key="1">
    <citation type="submission" date="2014-07" db="EMBL/GenBank/DDBJ databases">
        <title>Genome of Chryseobacterium vrystaatense LMG 22846.</title>
        <authorList>
            <person name="Pipes S.E."/>
            <person name="Stropko S.J."/>
            <person name="Newman J.D."/>
        </authorList>
    </citation>
    <scope>NUCLEOTIDE SEQUENCE [LARGE SCALE GENOMIC DNA]</scope>
    <source>
        <strain evidence="1 2">LMG 22846</strain>
    </source>
</reference>
<evidence type="ECO:0000313" key="2">
    <source>
        <dbReference type="Proteomes" id="UP000028719"/>
    </source>
</evidence>
<proteinExistence type="predicted"/>
<comment type="caution">
    <text evidence="1">The sequence shown here is derived from an EMBL/GenBank/DDBJ whole genome shotgun (WGS) entry which is preliminary data.</text>
</comment>
<organism evidence="1 2">
    <name type="scientific">Chryseobacterium vrystaatense</name>
    <dbReference type="NCBI Taxonomy" id="307480"/>
    <lineage>
        <taxon>Bacteria</taxon>
        <taxon>Pseudomonadati</taxon>
        <taxon>Bacteroidota</taxon>
        <taxon>Flavobacteriia</taxon>
        <taxon>Flavobacteriales</taxon>
        <taxon>Weeksellaceae</taxon>
        <taxon>Chryseobacterium group</taxon>
        <taxon>Chryseobacterium</taxon>
    </lineage>
</organism>
<dbReference type="EMBL" id="JPRI01000012">
    <property type="protein sequence ID" value="KFF23379.1"/>
    <property type="molecule type" value="Genomic_DNA"/>
</dbReference>
<gene>
    <name evidence="1" type="ORF">IW16_24195</name>
</gene>
<evidence type="ECO:0008006" key="3">
    <source>
        <dbReference type="Google" id="ProtNLM"/>
    </source>
</evidence>
<name>A0ABR4UFS5_9FLAO</name>
<dbReference type="Proteomes" id="UP000028719">
    <property type="component" value="Unassembled WGS sequence"/>
</dbReference>
<keyword evidence="2" id="KW-1185">Reference proteome</keyword>
<protein>
    <recommendedName>
        <fullName evidence="3">DUF4878 domain-containing protein</fullName>
    </recommendedName>
</protein>
<evidence type="ECO:0000313" key="1">
    <source>
        <dbReference type="EMBL" id="KFF23379.1"/>
    </source>
</evidence>
<sequence length="209" mass="23817">MNENSWLTEVIKWFYQILFECYFTGIKLDRYVEIKIHFMKKLFFCLSILFIFSSCSRNSTSAETEISSKINTLYTGTESSSKDLFSTDLQNLLDEAHKVADADAERVKKSSQPTDKPAMVESFIFTGIPDATTQKVKKITVTENTAEASVEMKTNEEKIEGKTYPATVAESTIKLINDKGWKIDNIIFTEQPTLQDQLKDFISETKKGL</sequence>